<protein>
    <recommendedName>
        <fullName evidence="4">UspA domain-containing protein</fullName>
    </recommendedName>
</protein>
<dbReference type="STRING" id="558151.ACM46_13285"/>
<evidence type="ECO:0000256" key="3">
    <source>
        <dbReference type="ARBA" id="ARBA00022840"/>
    </source>
</evidence>
<keyword evidence="6" id="KW-1185">Reference proteome</keyword>
<dbReference type="Proteomes" id="UP000036261">
    <property type="component" value="Unassembled WGS sequence"/>
</dbReference>
<dbReference type="InterPro" id="IPR006015">
    <property type="entry name" value="Universal_stress_UspA"/>
</dbReference>
<sequence length="276" mass="30700">MKQILVASDFSNSAGNALAYALSLAQILKMEIAVLHAIHPTEGINNSTYNAIFIEDYYAKKRLALKEWVEAVRPNDEYKEIPVKAICDVGFLRSVITKYIEYYDVSFLVMGITGATGIKGIVGSNASMAVTKMRIPTLIVPLESTLPSVPVITLATDFKTARLSVKDVKALNQILKVSSPKKLEVLHISEKEIDAKVIKNGEKKLKDQLPSVEINFNYMDDEGKTSNGIIDFIETHETDILCLVKRNHNIIYRLFASSTVNEILNKSVKAVMVLHE</sequence>
<dbReference type="InterPro" id="IPR014729">
    <property type="entry name" value="Rossmann-like_a/b/a_fold"/>
</dbReference>
<dbReference type="AlphaFoldDB" id="A0A0J7IGN0"/>
<dbReference type="Pfam" id="PF00582">
    <property type="entry name" value="Usp"/>
    <property type="match status" value="1"/>
</dbReference>
<dbReference type="EMBL" id="LFND01000003">
    <property type="protein sequence ID" value="KMQ65151.1"/>
    <property type="molecule type" value="Genomic_DNA"/>
</dbReference>
<gene>
    <name evidence="5" type="ORF">ACM46_13285</name>
</gene>
<comment type="caution">
    <text evidence="5">The sequence shown here is derived from an EMBL/GenBank/DDBJ whole genome shotgun (WGS) entry which is preliminary data.</text>
</comment>
<proteinExistence type="inferred from homology"/>
<organism evidence="5 6">
    <name type="scientific">Chryseobacterium angstadtii</name>
    <dbReference type="NCBI Taxonomy" id="558151"/>
    <lineage>
        <taxon>Bacteria</taxon>
        <taxon>Pseudomonadati</taxon>
        <taxon>Bacteroidota</taxon>
        <taxon>Flavobacteriia</taxon>
        <taxon>Flavobacteriales</taxon>
        <taxon>Weeksellaceae</taxon>
        <taxon>Chryseobacterium group</taxon>
        <taxon>Chryseobacterium</taxon>
    </lineage>
</organism>
<dbReference type="PATRIC" id="fig|558151.6.peg.2803"/>
<dbReference type="Gene3D" id="3.40.50.620">
    <property type="entry name" value="HUPs"/>
    <property type="match status" value="2"/>
</dbReference>
<dbReference type="PRINTS" id="PR01438">
    <property type="entry name" value="UNVRSLSTRESS"/>
</dbReference>
<dbReference type="OrthoDB" id="9788959at2"/>
<reference evidence="5 6" key="1">
    <citation type="journal article" date="2013" name="Int. J. Syst. Evol. Microbiol.">
        <title>Chryseobacterium angstadtii sp. nov., isolated from a newt tank.</title>
        <authorList>
            <person name="Kirk K.E."/>
            <person name="Hoffman J.A."/>
            <person name="Smith K.A."/>
            <person name="Strahan B.L."/>
            <person name="Failor K.C."/>
            <person name="Krebs J.E."/>
            <person name="Gale A.N."/>
            <person name="Do T.D."/>
            <person name="Sontag T.C."/>
            <person name="Batties A.M."/>
            <person name="Mistiszyn K."/>
            <person name="Newman J.D."/>
        </authorList>
    </citation>
    <scope>NUCLEOTIDE SEQUENCE [LARGE SCALE GENOMIC DNA]</scope>
    <source>
        <strain evidence="5 6">KM</strain>
    </source>
</reference>
<dbReference type="PANTHER" id="PTHR46268:SF27">
    <property type="entry name" value="UNIVERSAL STRESS PROTEIN RV2623"/>
    <property type="match status" value="1"/>
</dbReference>
<dbReference type="InterPro" id="IPR006016">
    <property type="entry name" value="UspA"/>
</dbReference>
<feature type="domain" description="UspA" evidence="4">
    <location>
        <begin position="1"/>
        <end position="141"/>
    </location>
</feature>
<dbReference type="CDD" id="cd00293">
    <property type="entry name" value="USP-like"/>
    <property type="match status" value="1"/>
</dbReference>
<evidence type="ECO:0000313" key="5">
    <source>
        <dbReference type="EMBL" id="KMQ65151.1"/>
    </source>
</evidence>
<keyword evidence="2" id="KW-0547">Nucleotide-binding</keyword>
<accession>A0A0J7IGN0</accession>
<evidence type="ECO:0000313" key="6">
    <source>
        <dbReference type="Proteomes" id="UP000036261"/>
    </source>
</evidence>
<evidence type="ECO:0000256" key="2">
    <source>
        <dbReference type="ARBA" id="ARBA00022741"/>
    </source>
</evidence>
<name>A0A0J7IGN0_9FLAO</name>
<dbReference type="SUPFAM" id="SSF52402">
    <property type="entry name" value="Adenine nucleotide alpha hydrolases-like"/>
    <property type="match status" value="2"/>
</dbReference>
<keyword evidence="3" id="KW-0067">ATP-binding</keyword>
<dbReference type="PANTHER" id="PTHR46268">
    <property type="entry name" value="STRESS RESPONSE PROTEIN NHAX"/>
    <property type="match status" value="1"/>
</dbReference>
<evidence type="ECO:0000259" key="4">
    <source>
        <dbReference type="Pfam" id="PF00582"/>
    </source>
</evidence>
<dbReference type="RefSeq" id="WP_048507088.1">
    <property type="nucleotide sequence ID" value="NZ_LFND01000003.1"/>
</dbReference>
<dbReference type="GO" id="GO:0005524">
    <property type="term" value="F:ATP binding"/>
    <property type="evidence" value="ECO:0007669"/>
    <property type="project" value="UniProtKB-KW"/>
</dbReference>
<evidence type="ECO:0000256" key="1">
    <source>
        <dbReference type="ARBA" id="ARBA00008791"/>
    </source>
</evidence>
<comment type="similarity">
    <text evidence="1">Belongs to the universal stress protein A family.</text>
</comment>